<evidence type="ECO:0000313" key="2">
    <source>
        <dbReference type="EMBL" id="AXN76404.1"/>
    </source>
</evidence>
<protein>
    <submittedName>
        <fullName evidence="2">Uncharacterized protein</fullName>
    </submittedName>
</protein>
<evidence type="ECO:0000256" key="1">
    <source>
        <dbReference type="SAM" id="MobiDB-lite"/>
    </source>
</evidence>
<dbReference type="EMBL" id="MH491967">
    <property type="protein sequence ID" value="AXN76404.1"/>
    <property type="molecule type" value="Genomic_DNA"/>
</dbReference>
<organism evidence="2">
    <name type="scientific">Proteus mirabilis</name>
    <dbReference type="NCBI Taxonomy" id="584"/>
    <lineage>
        <taxon>Bacteria</taxon>
        <taxon>Pseudomonadati</taxon>
        <taxon>Pseudomonadota</taxon>
        <taxon>Gammaproteobacteria</taxon>
        <taxon>Enterobacterales</taxon>
        <taxon>Morganellaceae</taxon>
        <taxon>Proteus</taxon>
    </lineage>
</organism>
<sequence length="45" mass="5322">MPTYKRGGSNMGVQPEQPRLEKKREKERKKRESGAQMCKFRSCFC</sequence>
<geneLocation type="plasmid" evidence="2">
    <name>pHFK418-NDM</name>
</geneLocation>
<feature type="region of interest" description="Disordered" evidence="1">
    <location>
        <begin position="1"/>
        <end position="35"/>
    </location>
</feature>
<name>A0A346FVA4_PROMI</name>
<keyword evidence="2" id="KW-0614">Plasmid</keyword>
<reference evidence="2" key="1">
    <citation type="submission" date="2018-10" db="EMBL/GenBank/DDBJ databases">
        <title>Proteus mirabilis strain HFK418 plasmid pHFK418-NDM, complete sequence.</title>
        <authorList>
            <person name="Dong D."/>
            <person name="Jia N."/>
            <person name="Zhang H."/>
            <person name="Zhao H."/>
            <person name="Liu Z."/>
            <person name="Zhu Y."/>
        </authorList>
    </citation>
    <scope>NUCLEOTIDE SEQUENCE</scope>
    <source>
        <strain evidence="2">HFK418</strain>
        <plasmid evidence="2">pHFK418-NDM</plasmid>
    </source>
</reference>
<accession>A0A346FVA4</accession>
<dbReference type="AlphaFoldDB" id="A0A346FVA4"/>
<proteinExistence type="predicted"/>